<evidence type="ECO:0000256" key="7">
    <source>
        <dbReference type="SAM" id="MobiDB-lite"/>
    </source>
</evidence>
<dbReference type="GO" id="GO:0009538">
    <property type="term" value="C:photosystem I reaction center"/>
    <property type="evidence" value="ECO:0007669"/>
    <property type="project" value="InterPro"/>
</dbReference>
<evidence type="ECO:0000256" key="3">
    <source>
        <dbReference type="ARBA" id="ARBA00007501"/>
    </source>
</evidence>
<reference evidence="8" key="1">
    <citation type="submission" date="2015-03" db="EMBL/GenBank/DDBJ databases">
        <title>A transcriptome of Araucaria cunninghamii, an australian fine timber species.</title>
        <authorList>
            <person name="Jing Yi C.J.Y."/>
            <person name="Yin San L.Y.S."/>
            <person name="Abdul Karim S.S."/>
            <person name="Wan Azmi N.N."/>
            <person name="Hercus R.R."/>
            <person name="Croft L.L."/>
        </authorList>
    </citation>
    <scope>NUCLEOTIDE SEQUENCE</scope>
    <source>
        <strain evidence="8">MI0301</strain>
        <tissue evidence="8">Leaf</tissue>
    </source>
</reference>
<dbReference type="InterPro" id="IPR003375">
    <property type="entry name" value="PSI_PsaE"/>
</dbReference>
<dbReference type="Gene3D" id="2.30.30.50">
    <property type="match status" value="1"/>
</dbReference>
<evidence type="ECO:0000256" key="2">
    <source>
        <dbReference type="ARBA" id="ARBA00004525"/>
    </source>
</evidence>
<feature type="region of interest" description="Disordered" evidence="7">
    <location>
        <begin position="1"/>
        <end position="20"/>
    </location>
</feature>
<name>A0A0D6R3R6_ARACU</name>
<accession>A0A0D6R3R6</accession>
<organism evidence="8">
    <name type="scientific">Araucaria cunninghamii</name>
    <name type="common">Hoop pine</name>
    <name type="synonym">Moreton Bay pine</name>
    <dbReference type="NCBI Taxonomy" id="56994"/>
    <lineage>
        <taxon>Eukaryota</taxon>
        <taxon>Viridiplantae</taxon>
        <taxon>Streptophyta</taxon>
        <taxon>Embryophyta</taxon>
        <taxon>Tracheophyta</taxon>
        <taxon>Spermatophyta</taxon>
        <taxon>Pinopsida</taxon>
        <taxon>Pinidae</taxon>
        <taxon>Conifers II</taxon>
        <taxon>Araucariales</taxon>
        <taxon>Araucariaceae</taxon>
        <taxon>Araucaria</taxon>
    </lineage>
</organism>
<keyword evidence="6" id="KW-0472">Membrane</keyword>
<evidence type="ECO:0000256" key="5">
    <source>
        <dbReference type="ARBA" id="ARBA00022836"/>
    </source>
</evidence>
<dbReference type="EMBL" id="GCKF01025136">
    <property type="protein sequence ID" value="JAG98462.1"/>
    <property type="molecule type" value="Transcribed_RNA"/>
</dbReference>
<evidence type="ECO:0008006" key="9">
    <source>
        <dbReference type="Google" id="ProtNLM"/>
    </source>
</evidence>
<feature type="compositionally biased region" description="Basic and acidic residues" evidence="7">
    <location>
        <begin position="69"/>
        <end position="78"/>
    </location>
</feature>
<evidence type="ECO:0000256" key="6">
    <source>
        <dbReference type="ARBA" id="ARBA00023136"/>
    </source>
</evidence>
<evidence type="ECO:0000313" key="8">
    <source>
        <dbReference type="EMBL" id="JAG98462.1"/>
    </source>
</evidence>
<dbReference type="PANTHER" id="PTHR34549">
    <property type="entry name" value="PHOTOSYSTEM I REACTION CENTER SUBUNIT IV A, CHLOROPLASTIC-RELATED"/>
    <property type="match status" value="1"/>
</dbReference>
<dbReference type="SUPFAM" id="SSF50090">
    <property type="entry name" value="Electron transport accessory proteins"/>
    <property type="match status" value="1"/>
</dbReference>
<keyword evidence="5" id="KW-0603">Photosystem I</keyword>
<feature type="compositionally biased region" description="Polar residues" evidence="7">
    <location>
        <begin position="44"/>
        <end position="65"/>
    </location>
</feature>
<dbReference type="Pfam" id="PF02427">
    <property type="entry name" value="PSI_PsaE"/>
    <property type="match status" value="1"/>
</dbReference>
<comment type="similarity">
    <text evidence="3">Belongs to the PsaE family.</text>
</comment>
<feature type="region of interest" description="Disordered" evidence="7">
    <location>
        <begin position="25"/>
        <end position="98"/>
    </location>
</feature>
<dbReference type="GO" id="GO:0015979">
    <property type="term" value="P:photosynthesis"/>
    <property type="evidence" value="ECO:0007669"/>
    <property type="project" value="UniProtKB-KW"/>
</dbReference>
<evidence type="ECO:0000256" key="4">
    <source>
        <dbReference type="ARBA" id="ARBA00022531"/>
    </source>
</evidence>
<comment type="subcellular location">
    <subcellularLocation>
        <location evidence="2">Plastid</location>
        <location evidence="2">Chloroplast thylakoid membrane</location>
        <topology evidence="2">Peripheral membrane protein</topology>
    </subcellularLocation>
</comment>
<dbReference type="PANTHER" id="PTHR34549:SF2">
    <property type="entry name" value="PHOTOSYSTEM I SUBUNIT IV"/>
    <property type="match status" value="1"/>
</dbReference>
<proteinExistence type="inferred from homology"/>
<dbReference type="GO" id="GO:0009535">
    <property type="term" value="C:chloroplast thylakoid membrane"/>
    <property type="evidence" value="ECO:0007669"/>
    <property type="project" value="UniProtKB-SubCell"/>
</dbReference>
<comment type="function">
    <text evidence="1">Stabilizes the interaction between PsaC and the PSI core, assists the docking of the ferredoxin to PSI and interacts with ferredoxin-NADP oxidoreductase.</text>
</comment>
<evidence type="ECO:0000256" key="1">
    <source>
        <dbReference type="ARBA" id="ARBA00001993"/>
    </source>
</evidence>
<dbReference type="NCBIfam" id="NF002745">
    <property type="entry name" value="PRK02749.1"/>
    <property type="match status" value="1"/>
</dbReference>
<dbReference type="InterPro" id="IPR008990">
    <property type="entry name" value="Elect_transpt_acc-like_dom_sf"/>
</dbReference>
<dbReference type="AlphaFoldDB" id="A0A0D6R3R6"/>
<keyword evidence="4" id="KW-0602">Photosynthesis</keyword>
<protein>
    <recommendedName>
        <fullName evidence="9">Photosystem I reaction center subunit IV</fullName>
    </recommendedName>
</protein>
<sequence>MAALTTGSPAGLTQRCSQLTGRRLQSAVRVSSRPALRPAFQVSAKKSGSESQATKQADTPEQMNAPQGDKAKAGEKQMRAQGGAGEGKKQTVGPKRGSQVRVLRPESYWFRETGKVVSVDQSGIRYPVVVRFSTVNYAGVSTNNYGLEEVEQL</sequence>